<dbReference type="Gene3D" id="2.120.10.80">
    <property type="entry name" value="Kelch-type beta propeller"/>
    <property type="match status" value="1"/>
</dbReference>
<keyword evidence="5" id="KW-1185">Reference proteome</keyword>
<dbReference type="STRING" id="46731.A0A3M6T9X9"/>
<accession>A0A3M6T9X9</accession>
<dbReference type="Gene3D" id="1.25.40.420">
    <property type="match status" value="1"/>
</dbReference>
<dbReference type="OrthoDB" id="5987714at2759"/>
<dbReference type="Proteomes" id="UP000275408">
    <property type="component" value="Unassembled WGS sequence"/>
</dbReference>
<dbReference type="SMART" id="SM00612">
    <property type="entry name" value="Kelch"/>
    <property type="match status" value="3"/>
</dbReference>
<sequence>MMNHSNCISTFYLAEKYHCDELFTESKNFIQENFASVAFMDEFLSLESNEVERWLSSDEITVKVEADVFEIIVKWIKRNRSERIADLEKLFRVVRLDFLSRDYLIDVVTNELVQERPVCLKMGLDALKKTTFSIEGDKQQSPRKGVETSAIVACGGKYTFCYLPEKAQWKRLADSLSNKYGDFKVIRSCGQLYTIPISYNYDNPESFNPVLNGWFTSRLFAINVPVVAIRGEIYAVEVQTSPEQTIVKKYNVESCIWETLLSCLEGCRKEACLVAAGSHLYVLGGSPPSSSQNVAKAERFDTVENKWEKIADMREERGNAFGVAIHEKIFVAGGSHREKKSVLQTCEVYDISTNEWSLTGSLIVSRKGGSMVCLNEKLFVLGGKDDRNEAERMIEFFDPEECKWTRKTTIPVEKISRGNKDTFTGCVLKLPKGVLDKLQVIG</sequence>
<dbReference type="PANTHER" id="PTHR24412:SF497">
    <property type="entry name" value="KELCH-LIKE PROTEIN 18"/>
    <property type="match status" value="1"/>
</dbReference>
<dbReference type="Pfam" id="PF24681">
    <property type="entry name" value="Kelch_KLHDC2_KLHL20_DRC7"/>
    <property type="match status" value="1"/>
</dbReference>
<evidence type="ECO:0000256" key="1">
    <source>
        <dbReference type="ARBA" id="ARBA00022441"/>
    </source>
</evidence>
<evidence type="ECO:0000313" key="4">
    <source>
        <dbReference type="EMBL" id="RMX38143.1"/>
    </source>
</evidence>
<proteinExistence type="predicted"/>
<name>A0A3M6T9X9_POCDA</name>
<keyword evidence="1" id="KW-0880">Kelch repeat</keyword>
<gene>
    <name evidence="4" type="ORF">pdam_00025576</name>
</gene>
<protein>
    <recommendedName>
        <fullName evidence="3">BACK domain-containing protein</fullName>
    </recommendedName>
</protein>
<dbReference type="InterPro" id="IPR011705">
    <property type="entry name" value="BACK"/>
</dbReference>
<keyword evidence="2" id="KW-0677">Repeat</keyword>
<comment type="caution">
    <text evidence="4">The sequence shown here is derived from an EMBL/GenBank/DDBJ whole genome shotgun (WGS) entry which is preliminary data.</text>
</comment>
<dbReference type="InterPro" id="IPR006652">
    <property type="entry name" value="Kelch_1"/>
</dbReference>
<dbReference type="FunFam" id="1.25.40.420:FF:000001">
    <property type="entry name" value="Kelch-like family member 12"/>
    <property type="match status" value="1"/>
</dbReference>
<dbReference type="EMBL" id="RCHS01004045">
    <property type="protein sequence ID" value="RMX38143.1"/>
    <property type="molecule type" value="Genomic_DNA"/>
</dbReference>
<dbReference type="PANTHER" id="PTHR24412">
    <property type="entry name" value="KELCH PROTEIN"/>
    <property type="match status" value="1"/>
</dbReference>
<reference evidence="4 5" key="1">
    <citation type="journal article" date="2018" name="Sci. Rep.">
        <title>Comparative analysis of the Pocillopora damicornis genome highlights role of immune system in coral evolution.</title>
        <authorList>
            <person name="Cunning R."/>
            <person name="Bay R.A."/>
            <person name="Gillette P."/>
            <person name="Baker A.C."/>
            <person name="Traylor-Knowles N."/>
        </authorList>
    </citation>
    <scope>NUCLEOTIDE SEQUENCE [LARGE SCALE GENOMIC DNA]</scope>
    <source>
        <strain evidence="4">RSMAS</strain>
        <tissue evidence="4">Whole animal</tissue>
    </source>
</reference>
<dbReference type="AlphaFoldDB" id="A0A3M6T9X9"/>
<evidence type="ECO:0000256" key="2">
    <source>
        <dbReference type="ARBA" id="ARBA00022737"/>
    </source>
</evidence>
<organism evidence="4 5">
    <name type="scientific">Pocillopora damicornis</name>
    <name type="common">Cauliflower coral</name>
    <name type="synonym">Millepora damicornis</name>
    <dbReference type="NCBI Taxonomy" id="46731"/>
    <lineage>
        <taxon>Eukaryota</taxon>
        <taxon>Metazoa</taxon>
        <taxon>Cnidaria</taxon>
        <taxon>Anthozoa</taxon>
        <taxon>Hexacorallia</taxon>
        <taxon>Scleractinia</taxon>
        <taxon>Astrocoeniina</taxon>
        <taxon>Pocilloporidae</taxon>
        <taxon>Pocillopora</taxon>
    </lineage>
</organism>
<feature type="domain" description="BACK" evidence="3">
    <location>
        <begin position="7"/>
        <end position="109"/>
    </location>
</feature>
<dbReference type="InterPro" id="IPR015915">
    <property type="entry name" value="Kelch-typ_b-propeller"/>
</dbReference>
<dbReference type="SMART" id="SM00875">
    <property type="entry name" value="BACK"/>
    <property type="match status" value="1"/>
</dbReference>
<dbReference type="SUPFAM" id="SSF117281">
    <property type="entry name" value="Kelch motif"/>
    <property type="match status" value="1"/>
</dbReference>
<evidence type="ECO:0000259" key="3">
    <source>
        <dbReference type="SMART" id="SM00875"/>
    </source>
</evidence>
<evidence type="ECO:0000313" key="5">
    <source>
        <dbReference type="Proteomes" id="UP000275408"/>
    </source>
</evidence>
<dbReference type="Pfam" id="PF07707">
    <property type="entry name" value="BACK"/>
    <property type="match status" value="1"/>
</dbReference>